<dbReference type="GO" id="GO:0006108">
    <property type="term" value="P:malate metabolic process"/>
    <property type="evidence" value="ECO:0007669"/>
    <property type="project" value="InterPro"/>
</dbReference>
<dbReference type="InterPro" id="IPR046346">
    <property type="entry name" value="Aminoacid_DH-like_N_sf"/>
</dbReference>
<dbReference type="SUPFAM" id="SSF53223">
    <property type="entry name" value="Aminoacid dehydrogenase-like, N-terminal domain"/>
    <property type="match status" value="1"/>
</dbReference>
<dbReference type="InterPro" id="IPR037062">
    <property type="entry name" value="Malic_N_dom_sf"/>
</dbReference>
<dbReference type="FunFam" id="3.40.50.720:FF:000095">
    <property type="entry name" value="NADP-dependent malic enzyme"/>
    <property type="match status" value="1"/>
</dbReference>
<dbReference type="InterPro" id="IPR012302">
    <property type="entry name" value="Malic_NAD-bd"/>
</dbReference>
<dbReference type="InterPro" id="IPR042112">
    <property type="entry name" value="P_AcTrfase_dom2"/>
</dbReference>
<evidence type="ECO:0000256" key="2">
    <source>
        <dbReference type="ARBA" id="ARBA00001946"/>
    </source>
</evidence>
<dbReference type="PANTHER" id="PTHR43237:SF4">
    <property type="entry name" value="NADP-DEPENDENT MALIC ENZYME"/>
    <property type="match status" value="1"/>
</dbReference>
<feature type="binding site" evidence="10">
    <location>
        <position position="294"/>
    </location>
    <ligand>
        <name>a divalent metal cation</name>
        <dbReference type="ChEBI" id="CHEBI:60240"/>
    </ligand>
</feature>
<dbReference type="GO" id="GO:0046872">
    <property type="term" value="F:metal ion binding"/>
    <property type="evidence" value="ECO:0007669"/>
    <property type="project" value="UniProtKB-KW"/>
</dbReference>
<dbReference type="Gene3D" id="3.40.50.10380">
    <property type="entry name" value="Malic enzyme, N-terminal domain"/>
    <property type="match status" value="1"/>
</dbReference>
<dbReference type="InterPro" id="IPR012188">
    <property type="entry name" value="ME_PTA"/>
</dbReference>
<keyword evidence="7" id="KW-0511">Multifunctional enzyme</keyword>
<dbReference type="GO" id="GO:0016746">
    <property type="term" value="F:acyltransferase activity"/>
    <property type="evidence" value="ECO:0007669"/>
    <property type="project" value="InterPro"/>
</dbReference>
<dbReference type="InterPro" id="IPR045213">
    <property type="entry name" value="Malic_NAD-bd_bact_type"/>
</dbReference>
<evidence type="ECO:0000256" key="1">
    <source>
        <dbReference type="ARBA" id="ARBA00001936"/>
    </source>
</evidence>
<dbReference type="EMBL" id="JACHLK010000003">
    <property type="protein sequence ID" value="MBB6559473.1"/>
    <property type="molecule type" value="Genomic_DNA"/>
</dbReference>
<evidence type="ECO:0000256" key="4">
    <source>
        <dbReference type="ARBA" id="ARBA00008756"/>
    </source>
</evidence>
<dbReference type="InterPro" id="IPR051674">
    <property type="entry name" value="Malate_Decarboxylase"/>
</dbReference>
<keyword evidence="10" id="KW-0521">NADP</keyword>
<keyword evidence="14" id="KW-1185">Reference proteome</keyword>
<evidence type="ECO:0000256" key="10">
    <source>
        <dbReference type="PIRSR" id="PIRSR036684-3"/>
    </source>
</evidence>
<organism evidence="13 14">
    <name type="scientific">Acidovorax soli</name>
    <dbReference type="NCBI Taxonomy" id="592050"/>
    <lineage>
        <taxon>Bacteria</taxon>
        <taxon>Pseudomonadati</taxon>
        <taxon>Pseudomonadota</taxon>
        <taxon>Betaproteobacteria</taxon>
        <taxon>Burkholderiales</taxon>
        <taxon>Comamonadaceae</taxon>
        <taxon>Acidovorax</taxon>
    </lineage>
</organism>
<evidence type="ECO:0000256" key="3">
    <source>
        <dbReference type="ARBA" id="ARBA00007686"/>
    </source>
</evidence>
<dbReference type="AlphaFoldDB" id="A0A7X0PCM9"/>
<dbReference type="InterPro" id="IPR002505">
    <property type="entry name" value="PTA_PTB"/>
</dbReference>
<feature type="binding site" evidence="10">
    <location>
        <begin position="83"/>
        <end position="90"/>
    </location>
    <ligand>
        <name>NADP(+)</name>
        <dbReference type="ChEBI" id="CHEBI:58349"/>
    </ligand>
</feature>
<dbReference type="PANTHER" id="PTHR43237">
    <property type="entry name" value="NADP-DEPENDENT MALIC ENZYME"/>
    <property type="match status" value="1"/>
</dbReference>
<comment type="cofactor">
    <cofactor evidence="1">
        <name>Mn(2+)</name>
        <dbReference type="ChEBI" id="CHEBI:29035"/>
    </cofactor>
</comment>
<evidence type="ECO:0000313" key="13">
    <source>
        <dbReference type="EMBL" id="MBB6559473.1"/>
    </source>
</evidence>
<evidence type="ECO:0000259" key="11">
    <source>
        <dbReference type="SMART" id="SM00919"/>
    </source>
</evidence>
<dbReference type="Gene3D" id="3.40.50.10750">
    <property type="entry name" value="Isocitrate/Isopropylmalate dehydrogenase-like"/>
    <property type="match status" value="1"/>
</dbReference>
<dbReference type="Proteomes" id="UP000575083">
    <property type="component" value="Unassembled WGS sequence"/>
</dbReference>
<evidence type="ECO:0000313" key="14">
    <source>
        <dbReference type="Proteomes" id="UP000575083"/>
    </source>
</evidence>
<dbReference type="CDD" id="cd05311">
    <property type="entry name" value="NAD_bind_2_malic_enz"/>
    <property type="match status" value="1"/>
</dbReference>
<comment type="similarity">
    <text evidence="3">In the N-terminal section; belongs to the malic enzymes family.</text>
</comment>
<sequence length="768" mass="82241">MTQNLSAAEEALRDAAREYHRNPSRGKIAVTPTKPLSNQRDLSLAYSPGVAYPCLDIQADPSKAFDFTSRGNLVGVVTNGTAVLGLGDIGPLASKPVMEGKGCLFKKFAGVDVFDIELAERDPDKLVDIIASLEPTLGGINLEDIKAPECFYIEKKLSDRLNIPVFHDDQHGTAIISSAALLNGLELVRKDIGAVKIAVSGAGAAAIACVDVMVGLGVKRENVYMVDSKGVIYDGRPGGLDASKQRYAQKTEARTLADVVNGADVFLGCSAAGVLTAEMVKTMGTKPIILALANPEPEIRPELAKAVRPDCIIATGRSDYPNQVNNVLCFPYIFRGALDCGATKITEAMKLACVRQIADLAKADISEEVASAYAGKELTFGPDYLIPTPFDSRLILKIAPAVAKAAAESGVATRPITDMEAYKEALSRFVYQTGMLMRPVINAAKTLPEGSKRVAYADGEDERALRAAQMAIDDKIAQPILIGRPAVIAARIEKAGLRMQLGKDVEVCNPEDDPRFRQYWEHYHGLMKRNGATPEVAKAAVRRSNTIIASLMVALGDADAMICGLVGTYETHLERIHSILGRQEGVNDYAALNALMTNRGTLFIADTYVNEDPTAQQLADIAWMSVQEVQRFGLPAKVAFLSHSSYGSSKRASARKMREARDLFVAAHPEIECDGELHGDAALEPNIRNAYMADSTLTDSANLLICPNLDAANILYNVLKTTTSGGVTVGPILMGGAATAYILTPAATVRRVFNMTALAVASAATRAR</sequence>
<dbReference type="GO" id="GO:0004473">
    <property type="term" value="F:malate dehydrogenase (decarboxylating) (NADP+) activity"/>
    <property type="evidence" value="ECO:0007669"/>
    <property type="project" value="UniProtKB-EC"/>
</dbReference>
<dbReference type="Gene3D" id="3.40.50.10950">
    <property type="match status" value="1"/>
</dbReference>
<dbReference type="Pfam" id="PF01515">
    <property type="entry name" value="PTA_PTB"/>
    <property type="match status" value="1"/>
</dbReference>
<dbReference type="SUPFAM" id="SSF51735">
    <property type="entry name" value="NAD(P)-binding Rossmann-fold domains"/>
    <property type="match status" value="1"/>
</dbReference>
<dbReference type="SMART" id="SM00919">
    <property type="entry name" value="Malic_M"/>
    <property type="match status" value="1"/>
</dbReference>
<dbReference type="Pfam" id="PF03949">
    <property type="entry name" value="Malic_M"/>
    <property type="match status" value="1"/>
</dbReference>
<keyword evidence="6 13" id="KW-0560">Oxidoreductase</keyword>
<proteinExistence type="inferred from homology"/>
<feature type="binding site" evidence="10">
    <location>
        <position position="169"/>
    </location>
    <ligand>
        <name>a divalent metal cation</name>
        <dbReference type="ChEBI" id="CHEBI:60240"/>
    </ligand>
</feature>
<evidence type="ECO:0000256" key="6">
    <source>
        <dbReference type="ARBA" id="ARBA00023002"/>
    </source>
</evidence>
<name>A0A7X0PCM9_9BURK</name>
<dbReference type="Pfam" id="PF00390">
    <property type="entry name" value="malic"/>
    <property type="match status" value="1"/>
</dbReference>
<comment type="cofactor">
    <cofactor evidence="2">
        <name>Mg(2+)</name>
        <dbReference type="ChEBI" id="CHEBI:18420"/>
    </cofactor>
</comment>
<evidence type="ECO:0000256" key="9">
    <source>
        <dbReference type="PIRSR" id="PIRSR036684-2"/>
    </source>
</evidence>
<dbReference type="InterPro" id="IPR012301">
    <property type="entry name" value="Malic_N_dom"/>
</dbReference>
<protein>
    <submittedName>
        <fullName evidence="13">Malate dehydrogenase (Oxaloacetate-decarboxylating)(NADP+)</fullName>
        <ecNumber evidence="13">1.1.1.40</ecNumber>
    </submittedName>
</protein>
<evidence type="ECO:0000259" key="12">
    <source>
        <dbReference type="SMART" id="SM01274"/>
    </source>
</evidence>
<dbReference type="SMART" id="SM01274">
    <property type="entry name" value="malic"/>
    <property type="match status" value="1"/>
</dbReference>
<accession>A0A7X0PCM9</accession>
<dbReference type="InterPro" id="IPR042113">
    <property type="entry name" value="P_AcTrfase_dom1"/>
</dbReference>
<dbReference type="Gene3D" id="3.40.50.720">
    <property type="entry name" value="NAD(P)-binding Rossmann-like Domain"/>
    <property type="match status" value="1"/>
</dbReference>
<evidence type="ECO:0000256" key="5">
    <source>
        <dbReference type="ARBA" id="ARBA00022723"/>
    </source>
</evidence>
<dbReference type="FunFam" id="3.40.50.10380:FF:000003">
    <property type="entry name" value="NADP-dependent malic enzyme"/>
    <property type="match status" value="1"/>
</dbReference>
<keyword evidence="5 9" id="KW-0479">Metal-binding</keyword>
<dbReference type="PIRSF" id="PIRSF036684">
    <property type="entry name" value="ME_PTA"/>
    <property type="match status" value="1"/>
</dbReference>
<feature type="active site" description="Proton acceptor" evidence="8">
    <location>
        <position position="101"/>
    </location>
</feature>
<feature type="binding site" evidence="9">
    <location>
        <position position="143"/>
    </location>
    <ligand>
        <name>a divalent metal cation</name>
        <dbReference type="ChEBI" id="CHEBI:60240"/>
    </ligand>
</feature>
<comment type="similarity">
    <text evidence="4">In the C-terminal section; belongs to the phosphate acetyltransferase and butyryltransferase family.</text>
</comment>
<dbReference type="EC" id="1.1.1.40" evidence="13"/>
<dbReference type="SUPFAM" id="SSF53659">
    <property type="entry name" value="Isocitrate/Isopropylmalate dehydrogenase-like"/>
    <property type="match status" value="1"/>
</dbReference>
<reference evidence="13 14" key="1">
    <citation type="submission" date="2020-08" db="EMBL/GenBank/DDBJ databases">
        <title>Functional genomics of gut bacteria from endangered species of beetles.</title>
        <authorList>
            <person name="Carlos-Shanley C."/>
        </authorList>
    </citation>
    <scope>NUCLEOTIDE SEQUENCE [LARGE SCALE GENOMIC DNA]</scope>
    <source>
        <strain evidence="13 14">S00198</strain>
    </source>
</reference>
<feature type="domain" description="Malic enzyme N-terminal" evidence="12">
    <location>
        <begin position="25"/>
        <end position="158"/>
    </location>
</feature>
<dbReference type="InterPro" id="IPR036291">
    <property type="entry name" value="NAD(P)-bd_dom_sf"/>
</dbReference>
<comment type="caution">
    <text evidence="13">The sequence shown here is derived from an EMBL/GenBank/DDBJ whole genome shotgun (WGS) entry which is preliminary data.</text>
</comment>
<gene>
    <name evidence="13" type="ORF">HNP48_002140</name>
</gene>
<feature type="domain" description="Malic enzyme NAD-binding" evidence="11">
    <location>
        <begin position="170"/>
        <end position="407"/>
    </location>
</feature>
<evidence type="ECO:0000256" key="7">
    <source>
        <dbReference type="ARBA" id="ARBA00023268"/>
    </source>
</evidence>
<feature type="binding site" evidence="9">
    <location>
        <position position="144"/>
    </location>
    <ligand>
        <name>a divalent metal cation</name>
        <dbReference type="ChEBI" id="CHEBI:60240"/>
    </ligand>
</feature>
<dbReference type="GO" id="GO:0051287">
    <property type="term" value="F:NAD binding"/>
    <property type="evidence" value="ECO:0007669"/>
    <property type="project" value="InterPro"/>
</dbReference>
<evidence type="ECO:0000256" key="8">
    <source>
        <dbReference type="PIRSR" id="PIRSR036684-1"/>
    </source>
</evidence>
<dbReference type="RefSeq" id="WP_184856879.1">
    <property type="nucleotide sequence ID" value="NZ_JACHLK010000003.1"/>
</dbReference>